<dbReference type="GO" id="GO:0016791">
    <property type="term" value="F:phosphatase activity"/>
    <property type="evidence" value="ECO:0007669"/>
    <property type="project" value="TreeGrafter"/>
</dbReference>
<feature type="domain" description="PPM-type phosphatase" evidence="4">
    <location>
        <begin position="329"/>
        <end position="541"/>
    </location>
</feature>
<dbReference type="RefSeq" id="WP_149730806.1">
    <property type="nucleotide sequence ID" value="NZ_FMXB01000001.1"/>
</dbReference>
<reference evidence="5 6" key="1">
    <citation type="submission" date="2016-10" db="EMBL/GenBank/DDBJ databases">
        <authorList>
            <person name="Varghese N."/>
            <person name="Submissions S."/>
        </authorList>
    </citation>
    <scope>NUCLEOTIDE SEQUENCE [LARGE SCALE GENOMIC DNA]</scope>
    <source>
        <strain evidence="5 6">DSM 16643</strain>
    </source>
</reference>
<proteinExistence type="predicted"/>
<feature type="coiled-coil region" evidence="2">
    <location>
        <begin position="290"/>
        <end position="317"/>
    </location>
</feature>
<evidence type="ECO:0000259" key="4">
    <source>
        <dbReference type="SMART" id="SM00331"/>
    </source>
</evidence>
<dbReference type="OrthoDB" id="110858at2157"/>
<feature type="transmembrane region" description="Helical" evidence="3">
    <location>
        <begin position="106"/>
        <end position="123"/>
    </location>
</feature>
<keyword evidence="2" id="KW-0175">Coiled coil</keyword>
<dbReference type="Proteomes" id="UP000323439">
    <property type="component" value="Unassembled WGS sequence"/>
</dbReference>
<evidence type="ECO:0000256" key="2">
    <source>
        <dbReference type="SAM" id="Coils"/>
    </source>
</evidence>
<dbReference type="Pfam" id="PF07228">
    <property type="entry name" value="SpoIIE"/>
    <property type="match status" value="1"/>
</dbReference>
<keyword evidence="3" id="KW-0472">Membrane</keyword>
<dbReference type="Gene3D" id="3.60.40.10">
    <property type="entry name" value="PPM-type phosphatase domain"/>
    <property type="match status" value="1"/>
</dbReference>
<evidence type="ECO:0000256" key="1">
    <source>
        <dbReference type="ARBA" id="ARBA00022801"/>
    </source>
</evidence>
<dbReference type="InterPro" id="IPR001932">
    <property type="entry name" value="PPM-type_phosphatase-like_dom"/>
</dbReference>
<feature type="transmembrane region" description="Helical" evidence="3">
    <location>
        <begin position="211"/>
        <end position="233"/>
    </location>
</feature>
<organism evidence="5 6">
    <name type="scientific">Methanobrevibacter millerae</name>
    <dbReference type="NCBI Taxonomy" id="230361"/>
    <lineage>
        <taxon>Archaea</taxon>
        <taxon>Methanobacteriati</taxon>
        <taxon>Methanobacteriota</taxon>
        <taxon>Methanomada group</taxon>
        <taxon>Methanobacteria</taxon>
        <taxon>Methanobacteriales</taxon>
        <taxon>Methanobacteriaceae</taxon>
        <taxon>Methanobrevibacter</taxon>
    </lineage>
</organism>
<keyword evidence="3" id="KW-1133">Transmembrane helix</keyword>
<dbReference type="InterPro" id="IPR052016">
    <property type="entry name" value="Bact_Sigma-Reg"/>
</dbReference>
<feature type="transmembrane region" description="Helical" evidence="3">
    <location>
        <begin position="129"/>
        <end position="149"/>
    </location>
</feature>
<accession>A0A1G5UVQ9</accession>
<name>A0A1G5UVQ9_9EURY</name>
<dbReference type="AlphaFoldDB" id="A0A1G5UVQ9"/>
<keyword evidence="6" id="KW-1185">Reference proteome</keyword>
<evidence type="ECO:0000256" key="3">
    <source>
        <dbReference type="SAM" id="Phobius"/>
    </source>
</evidence>
<feature type="transmembrane region" description="Helical" evidence="3">
    <location>
        <begin position="169"/>
        <end position="191"/>
    </location>
</feature>
<protein>
    <submittedName>
        <fullName evidence="5">Sigma-B regulation protein RsbU (Phosphoserine phosphatase)</fullName>
    </submittedName>
</protein>
<evidence type="ECO:0000313" key="6">
    <source>
        <dbReference type="Proteomes" id="UP000323439"/>
    </source>
</evidence>
<evidence type="ECO:0000313" key="5">
    <source>
        <dbReference type="EMBL" id="SDA37679.1"/>
    </source>
</evidence>
<dbReference type="InterPro" id="IPR036457">
    <property type="entry name" value="PPM-type-like_dom_sf"/>
</dbReference>
<dbReference type="PANTHER" id="PTHR43156:SF2">
    <property type="entry name" value="STAGE II SPORULATION PROTEIN E"/>
    <property type="match status" value="1"/>
</dbReference>
<dbReference type="EMBL" id="FMXB01000001">
    <property type="protein sequence ID" value="SDA37679.1"/>
    <property type="molecule type" value="Genomic_DNA"/>
</dbReference>
<sequence>MNSITLKPDLNELYALNELVLNELPEENLQVNLIVEEIFVNIVCYSKSEFITVNAEYIDSKLILEFIDNGIRFISFIIGIIGIWVSKKINFIHTPQKSKRKANKRLYKILFSILIILTAVLFIQSHMQMNIAIAIAELALVIIILYAYLTKPIESEVASIQISPISEKIMNIFLFATLIIAISGLLFSIFVAKSSFIDFEELVTISELMPFLMITDIIILLFFIPGMIVVKYVENTLINPIKSFSQIGEFVHENQKIETEGLLDIYSKYINENNEIGTLAQSYTDLINYNNNYIENIQEIEGEKERLNAEIDIATKIQAAALPTEAIITEDFTVDGYSRPAKEVGGDFFDYYPLDDDNLAIVIGDASGKGIPAAIVAMITQVMIKQMLKDNHNPSEVLYSLNNQLNENNPETMFITLWLGIYNRTTSKLTFSNAGHNPPLINENGEFKYLNMDTGIVLGIMEDFEYENEEITLTNGIVAYTDGITDANNKNNEMYGEERLLKFFNEFKSDEDPIVPLLNDINTFTEGNDQFDDMTLLYLKIKND</sequence>
<keyword evidence="1" id="KW-0378">Hydrolase</keyword>
<keyword evidence="3" id="KW-0812">Transmembrane</keyword>
<dbReference type="PANTHER" id="PTHR43156">
    <property type="entry name" value="STAGE II SPORULATION PROTEIN E-RELATED"/>
    <property type="match status" value="1"/>
</dbReference>
<feature type="transmembrane region" description="Helical" evidence="3">
    <location>
        <begin position="66"/>
        <end position="85"/>
    </location>
</feature>
<gene>
    <name evidence="5" type="ORF">SAMN02910315_00155</name>
</gene>
<dbReference type="SMART" id="SM00331">
    <property type="entry name" value="PP2C_SIG"/>
    <property type="match status" value="1"/>
</dbReference>